<dbReference type="InterPro" id="IPR046250">
    <property type="entry name" value="DUF6283"/>
</dbReference>
<protein>
    <submittedName>
        <fullName evidence="1">Uncharacterized protein</fullName>
    </submittedName>
</protein>
<organism evidence="1 2">
    <name type="scientific">Delftia lacustris</name>
    <dbReference type="NCBI Taxonomy" id="558537"/>
    <lineage>
        <taxon>Bacteria</taxon>
        <taxon>Pseudomonadati</taxon>
        <taxon>Pseudomonadota</taxon>
        <taxon>Betaproteobacteria</taxon>
        <taxon>Burkholderiales</taxon>
        <taxon>Comamonadaceae</taxon>
        <taxon>Delftia</taxon>
    </lineage>
</organism>
<evidence type="ECO:0000313" key="1">
    <source>
        <dbReference type="EMBL" id="SDY80727.1"/>
    </source>
</evidence>
<dbReference type="AlphaFoldDB" id="A0A1H3MVJ8"/>
<proteinExistence type="predicted"/>
<reference evidence="1 2" key="1">
    <citation type="submission" date="2016-10" db="EMBL/GenBank/DDBJ databases">
        <authorList>
            <person name="de Groot N.N."/>
        </authorList>
    </citation>
    <scope>NUCLEOTIDE SEQUENCE [LARGE SCALE GENOMIC DNA]</scope>
    <source>
        <strain evidence="1 2">LMG 24775</strain>
    </source>
</reference>
<dbReference type="RefSeq" id="WP_074921849.1">
    <property type="nucleotide sequence ID" value="NZ_CP065749.1"/>
</dbReference>
<accession>A0A1H3MVJ8</accession>
<sequence length="108" mass="11567">MPIAKRPCANCPFRCDGAGIELHPGRIESIVSELLSDDSKTFVCHKTLDKERMTCAGAVGLMSKLDRLPVIARIGLALDVISQADIEASAAMVIEPRDLALPSTDCTD</sequence>
<dbReference type="Proteomes" id="UP000183417">
    <property type="component" value="Unassembled WGS sequence"/>
</dbReference>
<evidence type="ECO:0000313" key="2">
    <source>
        <dbReference type="Proteomes" id="UP000183417"/>
    </source>
</evidence>
<gene>
    <name evidence="1" type="ORF">SAMN05421547_10864</name>
</gene>
<dbReference type="EMBL" id="FNPE01000008">
    <property type="protein sequence ID" value="SDY80727.1"/>
    <property type="molecule type" value="Genomic_DNA"/>
</dbReference>
<dbReference type="GeneID" id="94688939"/>
<name>A0A1H3MVJ8_9BURK</name>
<dbReference type="Pfam" id="PF19800">
    <property type="entry name" value="DUF6283"/>
    <property type="match status" value="1"/>
</dbReference>